<keyword evidence="1" id="KW-0862">Zinc</keyword>
<dbReference type="PROSITE" id="PS50157">
    <property type="entry name" value="ZINC_FINGER_C2H2_2"/>
    <property type="match status" value="1"/>
</dbReference>
<dbReference type="Gene3D" id="3.30.420.10">
    <property type="entry name" value="Ribonuclease H-like superfamily/Ribonuclease H"/>
    <property type="match status" value="1"/>
</dbReference>
<feature type="coiled-coil region" evidence="2">
    <location>
        <begin position="264"/>
        <end position="294"/>
    </location>
</feature>
<proteinExistence type="predicted"/>
<feature type="region of interest" description="Disordered" evidence="3">
    <location>
        <begin position="1709"/>
        <end position="1729"/>
    </location>
</feature>
<dbReference type="InterPro" id="IPR012337">
    <property type="entry name" value="RNaseH-like_sf"/>
</dbReference>
<dbReference type="InterPro" id="IPR036691">
    <property type="entry name" value="Endo/exonu/phosph_ase_sf"/>
</dbReference>
<dbReference type="EMBL" id="LSRX01000324">
    <property type="protein sequence ID" value="OLQ00532.1"/>
    <property type="molecule type" value="Genomic_DNA"/>
</dbReference>
<evidence type="ECO:0000259" key="4">
    <source>
        <dbReference type="PROSITE" id="PS50157"/>
    </source>
</evidence>
<dbReference type="SUPFAM" id="SSF56219">
    <property type="entry name" value="DNase I-like"/>
    <property type="match status" value="1"/>
</dbReference>
<feature type="region of interest" description="Disordered" evidence="3">
    <location>
        <begin position="650"/>
        <end position="670"/>
    </location>
</feature>
<name>A0A1Q9DZE4_SYMMI</name>
<sequence length="3391" mass="369399">MAQSWKCSTCKQMCRGSATFCSGCGGHWKSVAEGPAYTWAQPEAPSYAQPSNAERWQSPRRSTRPWTSRAPKSPRRRGKGEGKQQMKGPEAGGKGKPKQPPLAVPQVEGLPAPPTAPSFSAPKRMAAESGNSATQERLQLEALMNSLASATDLPAAAQEMVNEYQRTSTKHTAKDLHKAVAEQAKARQELVRLRGNRTAYLQAWQQYVAQVMELLDAQIKAQNTILENFSQSELEWIQHEGQATQTLARLAQLDGVQEPHEMDMEESEEMVSDAIEAEQRLRREQEEHQKKSVQMLDALKAVRQQAEEQVRRDRDGSRTPRRRSAESDGPGDTKPEGTAATPFKLGHVQPPSDGADKAKPPFPKADFAGPCTCLWTAFALQFEVACSECISGDQLRRWPVWGDRRQSDGWPSSVFNPAADFECLCAGLLPNTNRVADALCCRGAQSLTVPLDPPAMGFQVLTAPRVRDEPTGDIGQLPSDGGSPQDELRAVQLRRCVQSTPPVQLSAADLMWHSVPSGEGPRSRKQVRFREVATEVYFDFAKPASETARLPAFEIPTIAARQSRQCTATAQECKVGSMSSLAPLPCLLNRPTGLKRLSEPLPLSQHVPRSGESTANPCEFKVGPLSSLAHIAPLSSVLTEVAEANCSTMQSGDKVPEYQSSETPEAPPAAIPRKAARGPIIRKPGAIALLRADSVAVMPIDKRAAPIFEGPLSSFAWGGQSGAEESTTFVVFDHVRHVVVERCARDASLHDVVALAITDAPFQVGAVQVLHDVLPGLPALQIVLAEVGRPVDELPIPWDLRLIEEPIKTMRHRSLQESSDAVLDVQQLLRAPRNLREEVATGSILIHDSNGALRDTLPRLLGEVQFFRVSPSFPDRWNPGPEYEPTTTTTTSIAVDDELRTRPVRRPRYLEGVEVIPRQILTAPAAHLPASSLGLFPHFKRDASGSTPYHLLLRGFHPLRRIGQGRWTLVDFCDHAAMDINGTARCVQVMTTSIPGLLQPQIVVTASADDASAVLLPVDLRAAPGGEVVPIMLRPGMRFDSIVSAIDAELPGCRDCLEGLGGAGSCHFVDSQGLLVEVLPADPKSLQWLELRPTAPPFCANPGTTVTSTQLVEDCSNIGPHGLECLESMPRTLPEPTQPAGVEPPTLLRLERSGEPTVKPTEWSFRPSTMSAFGDAKVSLKSWGAPDPETRHLFTVFDTARHCTVLMSDDATSVFDFAHRAAASAPQRVRSIQVLTAPVAGLPLPQLVLTYFNDGPNALAIPWDGRSAGLPVRTLAHQPGEHLGQAARAYQYAQNMAPQFEAQVRSGALVILDVAGVVDAHLPPDLTEVQFLRVEPRFGTAGLFGSGFDEEHQAGLFQRFGLPGIVSVSSTTTTTQPTTFRLRLFYRSYATWRDVQRPCIQLDLYVEAMFNELSSAGCIPPGPVSITLAKAHPPPSEYLQEVLFIVMPFEDFPSAQAIFDSRQHGGHIAADVVPEGLPVDRAVTAEWRQRGYFSLVNGAPEQLVDRPVEHGDYLQVGHPTMLVPHTAASEVMDQMHNLEAYGWPIEARTRNDDGRFVARIRERRRRLRVWLPTEALCTILGPSHGPVRFRLEYESVPSVVELRSELSRISDFNAMRLALAHTVQLVPGAALFVSVAPNSDARTILLPKTAVRSCAHYVVLMVTPRADNLGWLPIEPTCRIVFPAGRWQHGHILALIALPANMGRIVPQHVRPPAPASSRPTLSPSGRVVPRSGTSLIQIQADVAEQARLKRRCEAAARAWGAPPTEPCIQGLPRSVHSRLEQGSMIAPAPSIPTPMGRRTLTRAKTRTVKLAETVPAPCSDPLPATHLRLGVSSDVFGDIFDGFALDRLCQIPPDPACLPEHVCRFLEPLPISQGTACEALQIYVDGSYFPADKEHTAKAGWAVCVLAFKQGLWHFAGYLAAKAPIEGGDTTLGTPVRSSFEVELAAMLHALAIAVHAQVPTLIGYDNMSAGAVAFGTAGESNTTHMGLACLELQHFLRLCGVPPAGVHIHSHQNHPANDLADAFARGAADLPVLPGPSSALQEAQISGALPWLWAACNLHRSMPPVAADGVIRVNPAPAQGAALSEVLPAQPDSQGLARLDFSVITYNCLSLQGVEQLESLDWQFCQAGAAIVALQETRTSPGRRSASQHFHILASDCADGQLGCQIWLRKDGFMGRDSLGGLTWDPSSFSILYSRPRILLVSIRVGSLRLAVVSAHALTSHASKTDIEAWWEELSGVLRRVPHGFTPLLCVDANAHFVTSTAPPDAEAACNHNAVCLTRLLADHQLTATATCRPDGAPVVTWIGPCSTCRCLDFIVTPTALASGMHTLGQLDRFVGKVDHDHLPLRARMCWNLASSRTKKAARIDVKQMLTAQGRKKVQQIFDTAPRIAWEADVDTHLSTINTHLATAIAQAFPAGPAEPRSYVLQPSTWNLVQDRRDQQRHLHRHKQAQRLFILRTVWEAFRGGECAGSKATFRFSLQVEALYARQLRDLKKRLRDFKRRDVADAARKATLDAVQRGPEDLYKHVRQILKCGRRYRTPALQPAIQLGDGSFVQDAHLHLGKHFAIAERAILTEASDIRTTPIAPPQAPLQAHHSLSVASLARGFGSLAVGKATGPSGLPMELYKADPIGAASIHQPLLLKAQIQGVAPALWRGGHNAPIPKPGKPIQSADAWRAILLCESSLKGVCKALRGPLLASLDKVRSSAQGGSRPGAPLQVPMAFAQGHLRTLHRERSSGGILFVDGKTAFYSTLRQGLLGKEGCLDPTFLNSLADAVFETPDEKLSFLAQTLGPGILAATDEKSFFETRSGTSPGSPNADIQFQLVFARVMQRVEDLLQELSEAAQTSLHVRSQHDAKAVPPPSWMDDLAVPLRAKDGPQLLAAVSTVLQALWQEMKAMGLDINFSQGKTELLPVIVGRGSRHARRELLCEAAAQHTVHLSPERKVALHITSKYVHLGALLDSAGDDSAAMRHRASLMREMIGPMKKLCRNQHIPEHTKRQLLCSMPLARLRHGSGFWRTLQAQSRQLYGRIYAEAPRRLLRPITGLSTHGLTDEDVFTVLQIASASEMRYADQVRQLGWLLAEPDSRLHGLWMADTAWTSEITTALQEVVGWQGISTVQAWALVQGQPQIAGTWARRYLKRCVKAKAAESEVRRPQLLAMQKLREAGFIFCKRPAQPAAAPSFACDFCSLAFTSAAARASHCQKVHAVAAPAAEAENIDRTIGDVKAWLPATKLIGPQPWWACLSPLQENPLPPTRVAPLRHALSKLLSAGTDIDKFQGAVRNVLVQGDLIGVSAEDLPLNTLALPKAHQDLLRLSLQIANFESVQSTTVCREGAWIGRTYEERVCIGPSAADVNLLSDLARDLLLTEEAFRSQELLEHTLPELQRSDLKD</sequence>
<keyword evidence="2" id="KW-0175">Coiled coil</keyword>
<protein>
    <recommendedName>
        <fullName evidence="4">C2H2-type domain-containing protein</fullName>
    </recommendedName>
</protein>
<feature type="region of interest" description="Disordered" evidence="3">
    <location>
        <begin position="302"/>
        <end position="361"/>
    </location>
</feature>
<dbReference type="OrthoDB" id="415822at2759"/>
<dbReference type="SUPFAM" id="SSF53098">
    <property type="entry name" value="Ribonuclease H-like"/>
    <property type="match status" value="1"/>
</dbReference>
<keyword evidence="1" id="KW-0479">Metal-binding</keyword>
<dbReference type="InterPro" id="IPR036397">
    <property type="entry name" value="RNaseH_sf"/>
</dbReference>
<gene>
    <name evidence="5" type="ORF">AK812_SmicGene16810</name>
</gene>
<dbReference type="InterPro" id="IPR013087">
    <property type="entry name" value="Znf_C2H2_type"/>
</dbReference>
<dbReference type="PROSITE" id="PS00028">
    <property type="entry name" value="ZINC_FINGER_C2H2_1"/>
    <property type="match status" value="1"/>
</dbReference>
<dbReference type="GO" id="GO:0008270">
    <property type="term" value="F:zinc ion binding"/>
    <property type="evidence" value="ECO:0007669"/>
    <property type="project" value="UniProtKB-KW"/>
</dbReference>
<dbReference type="Proteomes" id="UP000186817">
    <property type="component" value="Unassembled WGS sequence"/>
</dbReference>
<evidence type="ECO:0000256" key="3">
    <source>
        <dbReference type="SAM" id="MobiDB-lite"/>
    </source>
</evidence>
<accession>A0A1Q9DZE4</accession>
<comment type="caution">
    <text evidence="5">The sequence shown here is derived from an EMBL/GenBank/DDBJ whole genome shotgun (WGS) entry which is preliminary data.</text>
</comment>
<evidence type="ECO:0000256" key="2">
    <source>
        <dbReference type="SAM" id="Coils"/>
    </source>
</evidence>
<keyword evidence="6" id="KW-1185">Reference proteome</keyword>
<dbReference type="PANTHER" id="PTHR19446">
    <property type="entry name" value="REVERSE TRANSCRIPTASES"/>
    <property type="match status" value="1"/>
</dbReference>
<dbReference type="GO" id="GO:0003676">
    <property type="term" value="F:nucleic acid binding"/>
    <property type="evidence" value="ECO:0007669"/>
    <property type="project" value="InterPro"/>
</dbReference>
<evidence type="ECO:0000256" key="1">
    <source>
        <dbReference type="PROSITE-ProRule" id="PRU00042"/>
    </source>
</evidence>
<reference evidence="5 6" key="1">
    <citation type="submission" date="2016-02" db="EMBL/GenBank/DDBJ databases">
        <title>Genome analysis of coral dinoflagellate symbionts highlights evolutionary adaptations to a symbiotic lifestyle.</title>
        <authorList>
            <person name="Aranda M."/>
            <person name="Li Y."/>
            <person name="Liew Y.J."/>
            <person name="Baumgarten S."/>
            <person name="Simakov O."/>
            <person name="Wilson M."/>
            <person name="Piel J."/>
            <person name="Ashoor H."/>
            <person name="Bougouffa S."/>
            <person name="Bajic V.B."/>
            <person name="Ryu T."/>
            <person name="Ravasi T."/>
            <person name="Bayer T."/>
            <person name="Micklem G."/>
            <person name="Kim H."/>
            <person name="Bhak J."/>
            <person name="Lajeunesse T.C."/>
            <person name="Voolstra C.R."/>
        </authorList>
    </citation>
    <scope>NUCLEOTIDE SEQUENCE [LARGE SCALE GENOMIC DNA]</scope>
    <source>
        <strain evidence="5 6">CCMP2467</strain>
    </source>
</reference>
<keyword evidence="1" id="KW-0863">Zinc-finger</keyword>
<feature type="region of interest" description="Disordered" evidence="3">
    <location>
        <begin position="42"/>
        <end position="133"/>
    </location>
</feature>
<dbReference type="Gene3D" id="3.60.10.10">
    <property type="entry name" value="Endonuclease/exonuclease/phosphatase"/>
    <property type="match status" value="1"/>
</dbReference>
<evidence type="ECO:0000313" key="5">
    <source>
        <dbReference type="EMBL" id="OLQ00532.1"/>
    </source>
</evidence>
<evidence type="ECO:0000313" key="6">
    <source>
        <dbReference type="Proteomes" id="UP000186817"/>
    </source>
</evidence>
<feature type="compositionally biased region" description="Basic and acidic residues" evidence="3">
    <location>
        <begin position="305"/>
        <end position="335"/>
    </location>
</feature>
<organism evidence="5 6">
    <name type="scientific">Symbiodinium microadriaticum</name>
    <name type="common">Dinoflagellate</name>
    <name type="synonym">Zooxanthella microadriatica</name>
    <dbReference type="NCBI Taxonomy" id="2951"/>
    <lineage>
        <taxon>Eukaryota</taxon>
        <taxon>Sar</taxon>
        <taxon>Alveolata</taxon>
        <taxon>Dinophyceae</taxon>
        <taxon>Suessiales</taxon>
        <taxon>Symbiodiniaceae</taxon>
        <taxon>Symbiodinium</taxon>
    </lineage>
</organism>
<feature type="domain" description="C2H2-type" evidence="4">
    <location>
        <begin position="3183"/>
        <end position="3211"/>
    </location>
</feature>